<keyword evidence="2" id="KW-0805">Transcription regulation</keyword>
<dbReference type="STRING" id="1045855.DSC_00270"/>
<reference evidence="6 7" key="1">
    <citation type="journal article" date="2012" name="J. Bacteriol.">
        <title>Complete Genome Sequence of the BTEX-Degrading Bacterium Pseudoxanthomonas spadix BD-a59.</title>
        <authorList>
            <person name="Lee S.H."/>
            <person name="Jin H.M."/>
            <person name="Lee H.J."/>
            <person name="Kim J.M."/>
            <person name="Jeon C.O."/>
        </authorList>
    </citation>
    <scope>NUCLEOTIDE SEQUENCE [LARGE SCALE GENOMIC DNA]</scope>
    <source>
        <strain evidence="6 7">BD-a59</strain>
    </source>
</reference>
<evidence type="ECO:0000256" key="4">
    <source>
        <dbReference type="ARBA" id="ARBA00023163"/>
    </source>
</evidence>
<dbReference type="EMBL" id="CP003093">
    <property type="protein sequence ID" value="AER54707.1"/>
    <property type="molecule type" value="Genomic_DNA"/>
</dbReference>
<dbReference type="AlphaFoldDB" id="G7URN2"/>
<sequence>MNLHLLRVFAAVVEHAGFSRAAQALFVSQSAVSKAVRELESQLDLPLIDRSAGRGVHLTGAGQALYQHARGIFALERAALEDVRERVGLRRGGLRIGASTTVAAYWLAEVFARHAARYPQLDSALVVGNTGEIADALVDCRIDAGFVEGPAHDERIVATRWREEPLQAVVSASSSLGAQRRASARQLSAQRWLVREPGSGTREVARDLLQARGIEPAQTLEIGSNEAIARAVAAGVGVAILPAAVVADLIAVGKLRTLRLPDGPPLQRPLYRLELANRPRSPALEAFLAQLAGSG</sequence>
<dbReference type="Proteomes" id="UP000005870">
    <property type="component" value="Chromosome"/>
</dbReference>
<dbReference type="PRINTS" id="PR00039">
    <property type="entry name" value="HTHLYSR"/>
</dbReference>
<dbReference type="KEGG" id="psd:DSC_00270"/>
<gene>
    <name evidence="6" type="ordered locus">DSC_00270</name>
</gene>
<evidence type="ECO:0000256" key="2">
    <source>
        <dbReference type="ARBA" id="ARBA00023015"/>
    </source>
</evidence>
<dbReference type="PANTHER" id="PTHR30126:SF39">
    <property type="entry name" value="HTH-TYPE TRANSCRIPTIONAL REGULATOR CYSL"/>
    <property type="match status" value="1"/>
</dbReference>
<dbReference type="InterPro" id="IPR036388">
    <property type="entry name" value="WH-like_DNA-bd_sf"/>
</dbReference>
<proteinExistence type="inferred from homology"/>
<dbReference type="OrthoDB" id="9808620at2"/>
<dbReference type="SUPFAM" id="SSF46785">
    <property type="entry name" value="Winged helix' DNA-binding domain"/>
    <property type="match status" value="1"/>
</dbReference>
<evidence type="ECO:0000313" key="7">
    <source>
        <dbReference type="Proteomes" id="UP000005870"/>
    </source>
</evidence>
<feature type="domain" description="HTH lysR-type" evidence="5">
    <location>
        <begin position="1"/>
        <end position="59"/>
    </location>
</feature>
<evidence type="ECO:0000313" key="6">
    <source>
        <dbReference type="EMBL" id="AER54707.1"/>
    </source>
</evidence>
<dbReference type="eggNOG" id="COG0583">
    <property type="taxonomic scope" value="Bacteria"/>
</dbReference>
<dbReference type="InterPro" id="IPR036390">
    <property type="entry name" value="WH_DNA-bd_sf"/>
</dbReference>
<accession>G7URN2</accession>
<dbReference type="GO" id="GO:0003700">
    <property type="term" value="F:DNA-binding transcription factor activity"/>
    <property type="evidence" value="ECO:0007669"/>
    <property type="project" value="InterPro"/>
</dbReference>
<keyword evidence="3" id="KW-0238">DNA-binding</keyword>
<dbReference type="Gene3D" id="1.10.10.10">
    <property type="entry name" value="Winged helix-like DNA-binding domain superfamily/Winged helix DNA-binding domain"/>
    <property type="match status" value="1"/>
</dbReference>
<dbReference type="Pfam" id="PF00126">
    <property type="entry name" value="HTH_1"/>
    <property type="match status" value="1"/>
</dbReference>
<dbReference type="HOGENOM" id="CLU_039613_6_1_6"/>
<dbReference type="SUPFAM" id="SSF53850">
    <property type="entry name" value="Periplasmic binding protein-like II"/>
    <property type="match status" value="1"/>
</dbReference>
<evidence type="ECO:0000259" key="5">
    <source>
        <dbReference type="PROSITE" id="PS50931"/>
    </source>
</evidence>
<dbReference type="PANTHER" id="PTHR30126">
    <property type="entry name" value="HTH-TYPE TRANSCRIPTIONAL REGULATOR"/>
    <property type="match status" value="1"/>
</dbReference>
<comment type="similarity">
    <text evidence="1">Belongs to the LysR transcriptional regulatory family.</text>
</comment>
<dbReference type="InterPro" id="IPR000847">
    <property type="entry name" value="LysR_HTH_N"/>
</dbReference>
<dbReference type="InterPro" id="IPR005119">
    <property type="entry name" value="LysR_subst-bd"/>
</dbReference>
<keyword evidence="4" id="KW-0804">Transcription</keyword>
<evidence type="ECO:0000256" key="1">
    <source>
        <dbReference type="ARBA" id="ARBA00009437"/>
    </source>
</evidence>
<dbReference type="GO" id="GO:0000976">
    <property type="term" value="F:transcription cis-regulatory region binding"/>
    <property type="evidence" value="ECO:0007669"/>
    <property type="project" value="TreeGrafter"/>
</dbReference>
<dbReference type="Pfam" id="PF03466">
    <property type="entry name" value="LysR_substrate"/>
    <property type="match status" value="1"/>
</dbReference>
<protein>
    <submittedName>
        <fullName evidence="6">LysR family transcriptional regulator</fullName>
    </submittedName>
</protein>
<dbReference type="Gene3D" id="3.40.190.290">
    <property type="match status" value="1"/>
</dbReference>
<name>G7URN2_PSEUP</name>
<dbReference type="FunFam" id="1.10.10.10:FF:000001">
    <property type="entry name" value="LysR family transcriptional regulator"/>
    <property type="match status" value="1"/>
</dbReference>
<organism evidence="6 7">
    <name type="scientific">Pseudoxanthomonas spadix (strain BD-a59)</name>
    <dbReference type="NCBI Taxonomy" id="1045855"/>
    <lineage>
        <taxon>Bacteria</taxon>
        <taxon>Pseudomonadati</taxon>
        <taxon>Pseudomonadota</taxon>
        <taxon>Gammaproteobacteria</taxon>
        <taxon>Lysobacterales</taxon>
        <taxon>Lysobacteraceae</taxon>
        <taxon>Pseudoxanthomonas</taxon>
    </lineage>
</organism>
<evidence type="ECO:0000256" key="3">
    <source>
        <dbReference type="ARBA" id="ARBA00023125"/>
    </source>
</evidence>
<dbReference type="PROSITE" id="PS50931">
    <property type="entry name" value="HTH_LYSR"/>
    <property type="match status" value="1"/>
</dbReference>
<keyword evidence="7" id="KW-1185">Reference proteome</keyword>